<dbReference type="RefSeq" id="XP_007324265.1">
    <property type="nucleotide sequence ID" value="XM_007324203.1"/>
</dbReference>
<evidence type="ECO:0008006" key="4">
    <source>
        <dbReference type="Google" id="ProtNLM"/>
    </source>
</evidence>
<feature type="region of interest" description="Disordered" evidence="2">
    <location>
        <begin position="671"/>
        <end position="692"/>
    </location>
</feature>
<feature type="coiled-coil region" evidence="1">
    <location>
        <begin position="516"/>
        <end position="543"/>
    </location>
</feature>
<dbReference type="AlphaFoldDB" id="F8PCU2"/>
<dbReference type="HOGENOM" id="CLU_307206_0_0_1"/>
<evidence type="ECO:0000256" key="1">
    <source>
        <dbReference type="SAM" id="Coils"/>
    </source>
</evidence>
<reference evidence="3" key="1">
    <citation type="submission" date="2011-04" db="EMBL/GenBank/DDBJ databases">
        <title>Evolution of plant cell wall degrading machinery underlies the functional diversity of forest fungi.</title>
        <authorList>
            <consortium name="US DOE Joint Genome Institute (JGI-PGF)"/>
            <person name="Eastwood D.C."/>
            <person name="Floudas D."/>
            <person name="Binder M."/>
            <person name="Majcherczyk A."/>
            <person name="Schneider P."/>
            <person name="Aerts A."/>
            <person name="Asiegbu F.O."/>
            <person name="Baker S.E."/>
            <person name="Barry K."/>
            <person name="Bendiksby M."/>
            <person name="Blumentritt M."/>
            <person name="Coutinho P.M."/>
            <person name="Cullen D."/>
            <person name="Cullen D."/>
            <person name="Gathman A."/>
            <person name="Goodell B."/>
            <person name="Henrissat B."/>
            <person name="Ihrmark K."/>
            <person name="Kauserud H."/>
            <person name="Kohler A."/>
            <person name="LaButti K."/>
            <person name="Lapidus A."/>
            <person name="Lavin J.L."/>
            <person name="Lee Y.-H."/>
            <person name="Lindquist E."/>
            <person name="Lilly W."/>
            <person name="Lucas S."/>
            <person name="Morin E."/>
            <person name="Murat C."/>
            <person name="Oguiza J.A."/>
            <person name="Park J."/>
            <person name="Pisabarro A.G."/>
            <person name="Riley R."/>
            <person name="Rosling A."/>
            <person name="Salamov A."/>
            <person name="Schmidt O."/>
            <person name="Schmutz J."/>
            <person name="Skrede I."/>
            <person name="Stenlid J."/>
            <person name="Wiebenga A."/>
            <person name="Xie X."/>
            <person name="Kues U."/>
            <person name="Hibbett D.S."/>
            <person name="Hoffmeister D."/>
            <person name="Hogberg N."/>
            <person name="Martin F."/>
            <person name="Grigoriev I.V."/>
            <person name="Watkinson S.C."/>
        </authorList>
    </citation>
    <scope>NUCLEOTIDE SEQUENCE</scope>
    <source>
        <strain evidence="3">S7.9</strain>
    </source>
</reference>
<evidence type="ECO:0000313" key="3">
    <source>
        <dbReference type="EMBL" id="EGO19041.1"/>
    </source>
</evidence>
<sequence>MARQRKSAAKCPYRASKDLEYENRIQAAIEGYKRGLYKSYAEAARLNNVARQTLHNRAKGVHKTYQQGQEKKQLLSAAEESVLLDWTQHYGTMANPMCPKKLWSCKLDPKRAKNFNWTVVADYFAQQKQLNDMYGGIPPEHDWNMDEKGIQMGGGRKGDGTKYFYNRKQKESYHISDDNLELVTVIECISAAGVLMKPGFALKEGPLPDLSDVEGIGSISRTKTGWTNRGIFGRSWSSHTSHLAIEGIKINCYNIVPEYLSIRHIITPELIRTAFKETGIYPFNLNVFTEGDFVPSQVTSTSAHFPDSYPSDVDTSDESFHTSDGSNKSDTESDMMRDDSPPGLLGLTALPGPTVELDGYHDQEPSQEYRENNDEQEDESSCSSPFYPIFLHLFASLPTQAFSPTREGSTLPPELFSWPCFSNTPPPSPLQMTLPPLPPADPFLGLDVFPSPTPSDRVGTKATSAQRRCSGYMTRSSSAQSVGAVLNNGQNVSPEQDQRCSHPELLMQLQSTRLKVGLLEDENTQLKVTLAQLKAERDAANAHRTLARCDAEDIRKRSGNHRKPRRGTTEPTAQFLTHPELKAVFEQQEIERKEKARIDTEKEAKTVMKVFDRFFASYKRKEDLIVIAGALRLPIDGTVKALIERIKSHLQGHKELANNPRFAGLFGRRVQAPEGSSHSGQSSQSPLYSSVNSSTAFSPQSVQTPSFLATQSQFPGPTFYNGFSGPGCSTPGPSYNFNISEHVLPPPTDENVGLRHFLRLSSAELVLQSGICDLSVTFCYLCDVRIVPQIRTDWERQYGRNRKALPLLQHFSNNFRTQQCLGWAIAVFATRALLSSDPFHSSGTTSDNDKAILFIVKHSELNIKVNIRFILKVLELGTVRQSITYAVIRQNVYRPVSTLCFHSIIRTFLLTFSFSIVASNHHVYQEDQEEPQINIILCQDDTIPRWYGQYFSSLTGQDQAGAH</sequence>
<feature type="compositionally biased region" description="Low complexity" evidence="2">
    <location>
        <begin position="676"/>
        <end position="692"/>
    </location>
</feature>
<proteinExistence type="predicted"/>
<feature type="compositionally biased region" description="Low complexity" evidence="2">
    <location>
        <begin position="341"/>
        <end position="354"/>
    </location>
</feature>
<protein>
    <recommendedName>
        <fullName evidence="4">HTH psq-type domain-containing protein</fullName>
    </recommendedName>
</protein>
<organism>
    <name type="scientific">Serpula lacrymans var. lacrymans (strain S7.9)</name>
    <name type="common">Dry rot fungus</name>
    <dbReference type="NCBI Taxonomy" id="578457"/>
    <lineage>
        <taxon>Eukaryota</taxon>
        <taxon>Fungi</taxon>
        <taxon>Dikarya</taxon>
        <taxon>Basidiomycota</taxon>
        <taxon>Agaricomycotina</taxon>
        <taxon>Agaricomycetes</taxon>
        <taxon>Agaricomycetidae</taxon>
        <taxon>Boletales</taxon>
        <taxon>Coniophorineae</taxon>
        <taxon>Serpulaceae</taxon>
        <taxon>Serpula</taxon>
    </lineage>
</organism>
<feature type="compositionally biased region" description="Basic and acidic residues" evidence="2">
    <location>
        <begin position="358"/>
        <end position="373"/>
    </location>
</feature>
<dbReference type="KEGG" id="sla:SERLADRAFT_411938"/>
<gene>
    <name evidence="3" type="ORF">SERLADRAFT_411938</name>
</gene>
<evidence type="ECO:0000256" key="2">
    <source>
        <dbReference type="SAM" id="MobiDB-lite"/>
    </source>
</evidence>
<feature type="region of interest" description="Disordered" evidence="2">
    <location>
        <begin position="299"/>
        <end position="382"/>
    </location>
</feature>
<dbReference type="Proteomes" id="UP000008064">
    <property type="component" value="Unassembled WGS sequence"/>
</dbReference>
<keyword evidence="1" id="KW-0175">Coiled coil</keyword>
<dbReference type="EMBL" id="GL945445">
    <property type="protein sequence ID" value="EGO19041.1"/>
    <property type="molecule type" value="Genomic_DNA"/>
</dbReference>
<feature type="compositionally biased region" description="Basic and acidic residues" evidence="2">
    <location>
        <begin position="327"/>
        <end position="340"/>
    </location>
</feature>
<dbReference type="OrthoDB" id="2693302at2759"/>
<dbReference type="GeneID" id="18812984"/>
<accession>F8PCU2</accession>
<name>F8PCU2_SERL9</name>